<dbReference type="Gene3D" id="1.10.10.10">
    <property type="entry name" value="Winged helix-like DNA-binding domain superfamily/Winged helix DNA-binding domain"/>
    <property type="match status" value="1"/>
</dbReference>
<dbReference type="Proteomes" id="UP000427108">
    <property type="component" value="Chromosome"/>
</dbReference>
<dbReference type="Pfam" id="PF00563">
    <property type="entry name" value="EAL"/>
    <property type="match status" value="1"/>
</dbReference>
<proteinExistence type="predicted"/>
<dbReference type="InterPro" id="IPR036388">
    <property type="entry name" value="WH-like_DNA-bd_sf"/>
</dbReference>
<feature type="domain" description="EAL" evidence="1">
    <location>
        <begin position="33"/>
        <end position="235"/>
    </location>
</feature>
<reference evidence="2 3" key="1">
    <citation type="submission" date="2019-11" db="EMBL/GenBank/DDBJ databases">
        <title>Isolation and Application of One Kind of P-Hydroxybenzoic Acid Degrading Bacterium in Mitigating Cropping Obstacle of Cucumber.</title>
        <authorList>
            <person name="Wu F."/>
            <person name="An Y."/>
        </authorList>
    </citation>
    <scope>NUCLEOTIDE SEQUENCE [LARGE SCALE GENOMIC DNA]</scope>
    <source>
        <strain evidence="2 3">P620</strain>
    </source>
</reference>
<gene>
    <name evidence="2" type="ORF">GJ746_21710</name>
</gene>
<dbReference type="SUPFAM" id="SSF141868">
    <property type="entry name" value="EAL domain-like"/>
    <property type="match status" value="1"/>
</dbReference>
<dbReference type="RefSeq" id="WP_154682049.1">
    <property type="nucleotide sequence ID" value="NZ_CP046115.1"/>
</dbReference>
<dbReference type="InterPro" id="IPR001633">
    <property type="entry name" value="EAL_dom"/>
</dbReference>
<dbReference type="SUPFAM" id="SSF46785">
    <property type="entry name" value="Winged helix' DNA-binding domain"/>
    <property type="match status" value="1"/>
</dbReference>
<dbReference type="InterPro" id="IPR019885">
    <property type="entry name" value="Tscrpt_reg_HTH_AsnC-type_CS"/>
</dbReference>
<evidence type="ECO:0000259" key="1">
    <source>
        <dbReference type="Pfam" id="PF00563"/>
    </source>
</evidence>
<dbReference type="Gene3D" id="3.20.20.450">
    <property type="entry name" value="EAL domain"/>
    <property type="match status" value="1"/>
</dbReference>
<evidence type="ECO:0000313" key="2">
    <source>
        <dbReference type="EMBL" id="QGN39755.1"/>
    </source>
</evidence>
<accession>A0A6B8MPQ0</accession>
<organism evidence="2 3">
    <name type="scientific">Klebsiella oxytoca</name>
    <dbReference type="NCBI Taxonomy" id="571"/>
    <lineage>
        <taxon>Bacteria</taxon>
        <taxon>Pseudomonadati</taxon>
        <taxon>Pseudomonadota</taxon>
        <taxon>Gammaproteobacteria</taxon>
        <taxon>Enterobacterales</taxon>
        <taxon>Enterobacteriaceae</taxon>
        <taxon>Klebsiella/Raoultella group</taxon>
        <taxon>Klebsiella</taxon>
    </lineage>
</organism>
<name>A0A6B8MPQ0_KLEOX</name>
<sequence length="339" mass="38273">MNQIYMPHKLERSSAVKYSSGKHSPAEVIEGIRLQPLIDLKTNTQVGSEVLTYFHDNVDVVDFFRSLTPAQYLSLFFWQANVLSHEKIRGLFFINLPVCVLSDKASIERLLDSLFSARVAIEIQDPERLGDMSLAARHRLVAGIMRLQEAGWSIWMDDVTSELVDTVNALNVQFAGVKTDREELLLRHKDPQALTGLINKIRPQGVPVLVEGIENDDDRLHAINSGATLGQGFLWPERIINETCPDDVFLAPVTEDVHPPQGKGRGKKQDWKHALIRHLQLLSETSSGQSWLTTRELAEDLGISIYTMRQRLMILVQEGHAICMKTGKGRNNILHWRAT</sequence>
<protein>
    <submittedName>
        <fullName evidence="2">EAL domain-containing protein</fullName>
    </submittedName>
</protein>
<dbReference type="OrthoDB" id="6623526at2"/>
<dbReference type="PROSITE" id="PS00519">
    <property type="entry name" value="HTH_ASNC_1"/>
    <property type="match status" value="1"/>
</dbReference>
<dbReference type="InterPro" id="IPR036390">
    <property type="entry name" value="WH_DNA-bd_sf"/>
</dbReference>
<evidence type="ECO:0000313" key="3">
    <source>
        <dbReference type="Proteomes" id="UP000427108"/>
    </source>
</evidence>
<dbReference type="AlphaFoldDB" id="A0A6B8MPQ0"/>
<dbReference type="EMBL" id="CP046115">
    <property type="protein sequence ID" value="QGN39755.1"/>
    <property type="molecule type" value="Genomic_DNA"/>
</dbReference>
<dbReference type="InterPro" id="IPR035919">
    <property type="entry name" value="EAL_sf"/>
</dbReference>